<dbReference type="Proteomes" id="UP000278627">
    <property type="component" value="Unassembled WGS sequence"/>
</dbReference>
<sequence>MTYLTSPTSLHGISQSSHKAEVRSTADISQQDNHGIESRLPNTPRNNQQPPSTSSS</sequence>
<name>A0A0N4T0V2_BRUPA</name>
<feature type="compositionally biased region" description="Polar residues" evidence="1">
    <location>
        <begin position="1"/>
        <end position="17"/>
    </location>
</feature>
<evidence type="ECO:0000313" key="2">
    <source>
        <dbReference type="EMBL" id="VDN82933.1"/>
    </source>
</evidence>
<feature type="region of interest" description="Disordered" evidence="1">
    <location>
        <begin position="1"/>
        <end position="56"/>
    </location>
</feature>
<accession>A0A0N4T0V2</accession>
<protein>
    <submittedName>
        <fullName evidence="2 4">Uncharacterized protein</fullName>
    </submittedName>
</protein>
<evidence type="ECO:0000313" key="4">
    <source>
        <dbReference type="WBParaSite" id="BPAG_0000176601-mRNA-1"/>
    </source>
</evidence>
<dbReference type="AlphaFoldDB" id="A0A0N4T0V2"/>
<dbReference type="WBParaSite" id="BPAG_0000176601-mRNA-1">
    <property type="protein sequence ID" value="BPAG_0000176601-mRNA-1"/>
    <property type="gene ID" value="BPAG_0000176601"/>
</dbReference>
<evidence type="ECO:0000313" key="3">
    <source>
        <dbReference type="Proteomes" id="UP000278627"/>
    </source>
</evidence>
<feature type="compositionally biased region" description="Polar residues" evidence="1">
    <location>
        <begin position="40"/>
        <end position="56"/>
    </location>
</feature>
<dbReference type="EMBL" id="UZAD01000163">
    <property type="protein sequence ID" value="VDN82933.1"/>
    <property type="molecule type" value="Genomic_DNA"/>
</dbReference>
<organism evidence="4">
    <name type="scientific">Brugia pahangi</name>
    <name type="common">Filarial nematode worm</name>
    <dbReference type="NCBI Taxonomy" id="6280"/>
    <lineage>
        <taxon>Eukaryota</taxon>
        <taxon>Metazoa</taxon>
        <taxon>Ecdysozoa</taxon>
        <taxon>Nematoda</taxon>
        <taxon>Chromadorea</taxon>
        <taxon>Rhabditida</taxon>
        <taxon>Spirurina</taxon>
        <taxon>Spiruromorpha</taxon>
        <taxon>Filarioidea</taxon>
        <taxon>Onchocercidae</taxon>
        <taxon>Brugia</taxon>
    </lineage>
</organism>
<reference evidence="2 3" key="2">
    <citation type="submission" date="2018-11" db="EMBL/GenBank/DDBJ databases">
        <authorList>
            <consortium name="Pathogen Informatics"/>
        </authorList>
    </citation>
    <scope>NUCLEOTIDE SEQUENCE [LARGE SCALE GENOMIC DNA]</scope>
</reference>
<reference evidence="4" key="1">
    <citation type="submission" date="2016-04" db="UniProtKB">
        <authorList>
            <consortium name="WormBaseParasite"/>
        </authorList>
    </citation>
    <scope>IDENTIFICATION</scope>
</reference>
<evidence type="ECO:0000256" key="1">
    <source>
        <dbReference type="SAM" id="MobiDB-lite"/>
    </source>
</evidence>
<gene>
    <name evidence="2" type="ORF">BPAG_LOCUS1747</name>
</gene>
<proteinExistence type="predicted"/>
<keyword evidence="3" id="KW-1185">Reference proteome</keyword>